<gene>
    <name evidence="2" type="ORF">XV92_10450</name>
</gene>
<organism evidence="2 3">
    <name type="scientific">Vibrio metoecus</name>
    <dbReference type="NCBI Taxonomy" id="1481663"/>
    <lineage>
        <taxon>Bacteria</taxon>
        <taxon>Pseudomonadati</taxon>
        <taxon>Pseudomonadota</taxon>
        <taxon>Gammaproteobacteria</taxon>
        <taxon>Vibrionales</taxon>
        <taxon>Vibrionaceae</taxon>
        <taxon>Vibrio</taxon>
    </lineage>
</organism>
<sequence>MTTITDGVKLQETALFKATLRNRSFTNMLTEDAPQSVTSNKKGNEQTSPHAPIVRCADLSKSAGDEVEMQIVHGLTKKPTMGDRRIAGRGESLEFADFSLKINQGRHQVDSGGKMTQQKTRHPLRKLTRALLPDYVNTLQDQVTTVHLAGARGDYATDDIIVPLESDTEFAEIMVNDVLPPTYDRHFFGGDATSFEGLDAADIFSIETLDNIGLYLEEMPHPLQPIRFNDDKMAGDEPFYLLSVTPRQWSDFYTSTSGKDWQNLTANAISRSRNFNHPVFRGDCLMRGNILVRKYKGMPIRFNPGSVVSISNNDKAASVRQVNAATTIDRAMLLGGQALAYAWGKTQGGQSFRYHEEDVDAGNRTEVTVYWMNGSKKIRFKDKTGRVNDHGVIALDTAVNL</sequence>
<accession>A0A0Q0JKA9</accession>
<reference evidence="2 3" key="1">
    <citation type="journal article" date="2015" name="Genome Biol. Evol.">
        <title>The Dynamics of Genetic Interactions between Vibrio metoecus and Vibrio cholerae, Two Close Relatives Co-Occurring in the Environment.</title>
        <authorList>
            <person name="Orata F.D."/>
            <person name="Kirchberger P.C."/>
            <person name="Meheust R."/>
            <person name="Barlow E.J."/>
            <person name="Tarr C.L."/>
            <person name="Boucher Y."/>
        </authorList>
    </citation>
    <scope>NUCLEOTIDE SEQUENCE [LARGE SCALE GENOMIC DNA]</scope>
    <source>
        <strain evidence="2 3">YB5B04</strain>
    </source>
</reference>
<evidence type="ECO:0000256" key="1">
    <source>
        <dbReference type="SAM" id="MobiDB-lite"/>
    </source>
</evidence>
<evidence type="ECO:0000313" key="2">
    <source>
        <dbReference type="EMBL" id="KQB00981.1"/>
    </source>
</evidence>
<dbReference type="GeneID" id="94015730"/>
<name>A0A0Q0JKA9_VIBMT</name>
<dbReference type="InterPro" id="IPR025267">
    <property type="entry name" value="ORF017-like"/>
</dbReference>
<dbReference type="Proteomes" id="UP000050491">
    <property type="component" value="Unassembled WGS sequence"/>
</dbReference>
<evidence type="ECO:0000313" key="3">
    <source>
        <dbReference type="Proteomes" id="UP000050491"/>
    </source>
</evidence>
<dbReference type="OrthoDB" id="8877014at2"/>
<comment type="caution">
    <text evidence="2">The sequence shown here is derived from an EMBL/GenBank/DDBJ whole genome shotgun (WGS) entry which is preliminary data.</text>
</comment>
<protein>
    <submittedName>
        <fullName evidence="2">Virion structural protein</fullName>
    </submittedName>
</protein>
<dbReference type="AlphaFoldDB" id="A0A0Q0JKA9"/>
<dbReference type="PATRIC" id="fig|1481663.10.peg.2781"/>
<proteinExistence type="predicted"/>
<feature type="compositionally biased region" description="Polar residues" evidence="1">
    <location>
        <begin position="30"/>
        <end position="49"/>
    </location>
</feature>
<feature type="region of interest" description="Disordered" evidence="1">
    <location>
        <begin position="30"/>
        <end position="50"/>
    </location>
</feature>
<dbReference type="Pfam" id="PF13252">
    <property type="entry name" value="Phage_capsid_3"/>
    <property type="match status" value="1"/>
</dbReference>
<dbReference type="EMBL" id="LBGP01000013">
    <property type="protein sequence ID" value="KQB00981.1"/>
    <property type="molecule type" value="Genomic_DNA"/>
</dbReference>
<dbReference type="RefSeq" id="WP_000207893.1">
    <property type="nucleotide sequence ID" value="NZ_ACZT01000026.1"/>
</dbReference>